<reference evidence="2" key="1">
    <citation type="submission" date="2024-07" db="EMBL/GenBank/DDBJ databases">
        <title>Complete genome sequences of cellulolytic bacteria, Kitasatospora sp. CMC57 and Streptomyces sp. CMC78, isolated from Japanese agricultural soil.</title>
        <authorList>
            <person name="Hashimoto T."/>
            <person name="Ito M."/>
            <person name="Iwamoto M."/>
            <person name="Fukahori D."/>
            <person name="Shoda T."/>
            <person name="Sakoda M."/>
            <person name="Morohoshi T."/>
            <person name="Mitsuboshi M."/>
            <person name="Nishizawa T."/>
        </authorList>
    </citation>
    <scope>NUCLEOTIDE SEQUENCE</scope>
    <source>
        <strain evidence="2">CMC57</strain>
    </source>
</reference>
<feature type="transmembrane region" description="Helical" evidence="1">
    <location>
        <begin position="61"/>
        <end position="83"/>
    </location>
</feature>
<organism evidence="2">
    <name type="scientific">Kitasatospora sp. CMC57</name>
    <dbReference type="NCBI Taxonomy" id="3231513"/>
    <lineage>
        <taxon>Bacteria</taxon>
        <taxon>Bacillati</taxon>
        <taxon>Actinomycetota</taxon>
        <taxon>Actinomycetes</taxon>
        <taxon>Kitasatosporales</taxon>
        <taxon>Streptomycetaceae</taxon>
        <taxon>Kitasatospora</taxon>
    </lineage>
</organism>
<evidence type="ECO:0000313" key="2">
    <source>
        <dbReference type="EMBL" id="BFP43961.1"/>
    </source>
</evidence>
<feature type="transmembrane region" description="Helical" evidence="1">
    <location>
        <begin position="7"/>
        <end position="25"/>
    </location>
</feature>
<keyword evidence="1" id="KW-0472">Membrane</keyword>
<protein>
    <submittedName>
        <fullName evidence="2">Uncharacterized protein</fullName>
    </submittedName>
</protein>
<proteinExistence type="predicted"/>
<dbReference type="RefSeq" id="WP_407986556.1">
    <property type="nucleotide sequence ID" value="NZ_AP035881.2"/>
</dbReference>
<name>A0AB33JR76_9ACTN</name>
<gene>
    <name evidence="2" type="ORF">KCMC57_03290</name>
</gene>
<sequence>MRGMNSAIRAVAHIVAGILVIWIFMDLLGASRGNTLVTWFHSAADWLADWSRGLFTVSDHALQVVLDYGIPAVVYVVIGNLAARRAAN</sequence>
<evidence type="ECO:0000256" key="1">
    <source>
        <dbReference type="SAM" id="Phobius"/>
    </source>
</evidence>
<keyword evidence="1" id="KW-1133">Transmembrane helix</keyword>
<keyword evidence="1" id="KW-0812">Transmembrane</keyword>
<accession>A0AB33JR76</accession>
<dbReference type="EMBL" id="AP035881">
    <property type="protein sequence ID" value="BFP43961.1"/>
    <property type="molecule type" value="Genomic_DNA"/>
</dbReference>
<dbReference type="AlphaFoldDB" id="A0AB33JR76"/>